<evidence type="ECO:0000313" key="1">
    <source>
        <dbReference type="EMBL" id="ELK04579.1"/>
    </source>
</evidence>
<accession>L5JYP6</accession>
<organism evidence="1 2">
    <name type="scientific">Pteropus alecto</name>
    <name type="common">Black flying fox</name>
    <dbReference type="NCBI Taxonomy" id="9402"/>
    <lineage>
        <taxon>Eukaryota</taxon>
        <taxon>Metazoa</taxon>
        <taxon>Chordata</taxon>
        <taxon>Craniata</taxon>
        <taxon>Vertebrata</taxon>
        <taxon>Euteleostomi</taxon>
        <taxon>Mammalia</taxon>
        <taxon>Eutheria</taxon>
        <taxon>Laurasiatheria</taxon>
        <taxon>Chiroptera</taxon>
        <taxon>Yinpterochiroptera</taxon>
        <taxon>Pteropodoidea</taxon>
        <taxon>Pteropodidae</taxon>
        <taxon>Pteropodinae</taxon>
        <taxon>Pteropus</taxon>
    </lineage>
</organism>
<proteinExistence type="predicted"/>
<name>L5JYP6_PTEAL</name>
<keyword evidence="2" id="KW-1185">Reference proteome</keyword>
<dbReference type="InParanoid" id="L5JYP6"/>
<protein>
    <submittedName>
        <fullName evidence="1">Uncharacterized protein</fullName>
    </submittedName>
</protein>
<dbReference type="EMBL" id="KB031068">
    <property type="protein sequence ID" value="ELK04579.1"/>
    <property type="molecule type" value="Genomic_DNA"/>
</dbReference>
<dbReference type="Proteomes" id="UP000010552">
    <property type="component" value="Unassembled WGS sequence"/>
</dbReference>
<gene>
    <name evidence="1" type="ORF">PAL_GLEAN10025823</name>
</gene>
<evidence type="ECO:0000313" key="2">
    <source>
        <dbReference type="Proteomes" id="UP000010552"/>
    </source>
</evidence>
<reference evidence="2" key="1">
    <citation type="journal article" date="2013" name="Science">
        <title>Comparative analysis of bat genomes provides insight into the evolution of flight and immunity.</title>
        <authorList>
            <person name="Zhang G."/>
            <person name="Cowled C."/>
            <person name="Shi Z."/>
            <person name="Huang Z."/>
            <person name="Bishop-Lilly K.A."/>
            <person name="Fang X."/>
            <person name="Wynne J.W."/>
            <person name="Xiong Z."/>
            <person name="Baker M.L."/>
            <person name="Zhao W."/>
            <person name="Tachedjian M."/>
            <person name="Zhu Y."/>
            <person name="Zhou P."/>
            <person name="Jiang X."/>
            <person name="Ng J."/>
            <person name="Yang L."/>
            <person name="Wu L."/>
            <person name="Xiao J."/>
            <person name="Feng Y."/>
            <person name="Chen Y."/>
            <person name="Sun X."/>
            <person name="Zhang Y."/>
            <person name="Marsh G.A."/>
            <person name="Crameri G."/>
            <person name="Broder C.C."/>
            <person name="Frey K.G."/>
            <person name="Wang L.F."/>
            <person name="Wang J."/>
        </authorList>
    </citation>
    <scope>NUCLEOTIDE SEQUENCE [LARGE SCALE GENOMIC DNA]</scope>
</reference>
<sequence length="60" mass="6536">MPVQRNGVKPISEAVPSLQLGEFSRLECCLLRVVSPEQDGSRTQTILVSGCPSFLFTIAE</sequence>
<dbReference type="AlphaFoldDB" id="L5JYP6"/>